<evidence type="ECO:0000256" key="3">
    <source>
        <dbReference type="ARBA" id="ARBA00022989"/>
    </source>
</evidence>
<comment type="subcellular location">
    <subcellularLocation>
        <location evidence="1">Membrane</location>
    </subcellularLocation>
</comment>
<dbReference type="GO" id="GO:0019722">
    <property type="term" value="P:calcium-mediated signaling"/>
    <property type="evidence" value="ECO:0007669"/>
    <property type="project" value="TreeGrafter"/>
</dbReference>
<dbReference type="InterPro" id="IPR000276">
    <property type="entry name" value="GPCR_Rhodpsn"/>
</dbReference>
<evidence type="ECO:0000313" key="12">
    <source>
        <dbReference type="EMBL" id="KAE8283870.1"/>
    </source>
</evidence>
<gene>
    <name evidence="12" type="ORF">D5F01_LYC17196</name>
</gene>
<dbReference type="GO" id="GO:0019957">
    <property type="term" value="F:C-C chemokine binding"/>
    <property type="evidence" value="ECO:0007669"/>
    <property type="project" value="TreeGrafter"/>
</dbReference>
<organism evidence="12 13">
    <name type="scientific">Larimichthys crocea</name>
    <name type="common">Large yellow croaker</name>
    <name type="synonym">Pseudosciaena crocea</name>
    <dbReference type="NCBI Taxonomy" id="215358"/>
    <lineage>
        <taxon>Eukaryota</taxon>
        <taxon>Metazoa</taxon>
        <taxon>Chordata</taxon>
        <taxon>Craniata</taxon>
        <taxon>Vertebrata</taxon>
        <taxon>Euteleostomi</taxon>
        <taxon>Actinopterygii</taxon>
        <taxon>Neopterygii</taxon>
        <taxon>Teleostei</taxon>
        <taxon>Neoteleostei</taxon>
        <taxon>Acanthomorphata</taxon>
        <taxon>Eupercaria</taxon>
        <taxon>Sciaenidae</taxon>
        <taxon>Larimichthys</taxon>
    </lineage>
</organism>
<evidence type="ECO:0000256" key="5">
    <source>
        <dbReference type="ARBA" id="ARBA00023136"/>
    </source>
</evidence>
<dbReference type="GO" id="GO:0060326">
    <property type="term" value="P:cell chemotaxis"/>
    <property type="evidence" value="ECO:0007669"/>
    <property type="project" value="TreeGrafter"/>
</dbReference>
<keyword evidence="4 8" id="KW-0297">G-protein coupled receptor</keyword>
<dbReference type="GO" id="GO:0009897">
    <property type="term" value="C:external side of plasma membrane"/>
    <property type="evidence" value="ECO:0007669"/>
    <property type="project" value="TreeGrafter"/>
</dbReference>
<comment type="caution">
    <text evidence="12">The sequence shown here is derived from an EMBL/GenBank/DDBJ whole genome shotgun (WGS) entry which is preliminary data.</text>
</comment>
<dbReference type="GO" id="GO:0007204">
    <property type="term" value="P:positive regulation of cytosolic calcium ion concentration"/>
    <property type="evidence" value="ECO:0007669"/>
    <property type="project" value="TreeGrafter"/>
</dbReference>
<dbReference type="PROSITE" id="PS50262">
    <property type="entry name" value="G_PROTEIN_RECEP_F1_2"/>
    <property type="match status" value="1"/>
</dbReference>
<dbReference type="GO" id="GO:0006955">
    <property type="term" value="P:immune response"/>
    <property type="evidence" value="ECO:0007669"/>
    <property type="project" value="TreeGrafter"/>
</dbReference>
<evidence type="ECO:0000256" key="6">
    <source>
        <dbReference type="ARBA" id="ARBA00023170"/>
    </source>
</evidence>
<feature type="transmembrane region" description="Helical" evidence="10">
    <location>
        <begin position="267"/>
        <end position="289"/>
    </location>
</feature>
<feature type="transmembrane region" description="Helical" evidence="10">
    <location>
        <begin position="100"/>
        <end position="120"/>
    </location>
</feature>
<proteinExistence type="inferred from homology"/>
<dbReference type="GO" id="GO:0016493">
    <property type="term" value="F:C-C chemokine receptor activity"/>
    <property type="evidence" value="ECO:0007669"/>
    <property type="project" value="TreeGrafter"/>
</dbReference>
<protein>
    <submittedName>
        <fullName evidence="12">C-C chemokine receptor type 7</fullName>
    </submittedName>
</protein>
<dbReference type="SUPFAM" id="SSF81321">
    <property type="entry name" value="Family A G protein-coupled receptor-like"/>
    <property type="match status" value="1"/>
</dbReference>
<dbReference type="Proteomes" id="UP000424527">
    <property type="component" value="Unassembled WGS sequence"/>
</dbReference>
<feature type="transmembrane region" description="Helical" evidence="10">
    <location>
        <begin position="301"/>
        <end position="324"/>
    </location>
</feature>
<evidence type="ECO:0000256" key="8">
    <source>
        <dbReference type="RuleBase" id="RU000688"/>
    </source>
</evidence>
<feature type="domain" description="G-protein coupled receptors family 1 profile" evidence="11">
    <location>
        <begin position="77"/>
        <end position="321"/>
    </location>
</feature>
<evidence type="ECO:0000256" key="7">
    <source>
        <dbReference type="ARBA" id="ARBA00023224"/>
    </source>
</evidence>
<evidence type="ECO:0000256" key="4">
    <source>
        <dbReference type="ARBA" id="ARBA00023040"/>
    </source>
</evidence>
<keyword evidence="7 8" id="KW-0807">Transducer</keyword>
<dbReference type="AlphaFoldDB" id="A0A6G0HXG1"/>
<dbReference type="EMBL" id="REGW02000017">
    <property type="protein sequence ID" value="KAE8283870.1"/>
    <property type="molecule type" value="Genomic_DNA"/>
</dbReference>
<evidence type="ECO:0000256" key="1">
    <source>
        <dbReference type="ARBA" id="ARBA00004370"/>
    </source>
</evidence>
<keyword evidence="6 8" id="KW-0675">Receptor</keyword>
<comment type="similarity">
    <text evidence="8">Belongs to the G-protein coupled receptor 1 family.</text>
</comment>
<evidence type="ECO:0000256" key="9">
    <source>
        <dbReference type="SAM" id="MobiDB-lite"/>
    </source>
</evidence>
<sequence length="431" mass="47447">MHNSSNITAMDDIDGFSFPEYDSGYDCNDSFWNVTNGTDPPFFDSASDWCEAGEHEFSIKMFQTCIFCLIFLLGVVGNCLVIATFALYRRLRLRSMTDVFLFHLSLADLLLLLTLPLQAVDTHLGWILSVPLCKATRACYAVNTYSGLLLLACISVDRYLVVARAQEMLRLRSCILTGGKVAAVGVWLVAVLLSLPEILYAGVSGFGAQAFCGMQMSGTVKMATNGAIIAVFCLSFSVMVTCYSLIAHVLWGGQTQRRGKQWHRQRTLKLMVALVLVFLAFQLPYTVVLSRKMAGQFCGLLLEYVTCTLAYARCCLNPILYALVGVRFRSDVMRLLHDSGCHCGLQVVSGTASSFTPTSPCSPTSPERSYSSNDTWLPAGSAFPSFPLFSPLDMEIRGPETPSIQQQMEGFHRQPASPTQSHYPGALQLLE</sequence>
<dbReference type="Pfam" id="PF00001">
    <property type="entry name" value="7tm_1"/>
    <property type="match status" value="1"/>
</dbReference>
<accession>A0A6G0HXG1</accession>
<dbReference type="Gene3D" id="1.20.1070.10">
    <property type="entry name" value="Rhodopsin 7-helix transmembrane proteins"/>
    <property type="match status" value="1"/>
</dbReference>
<feature type="transmembrane region" description="Helical" evidence="10">
    <location>
        <begin position="223"/>
        <end position="246"/>
    </location>
</feature>
<dbReference type="PROSITE" id="PS00237">
    <property type="entry name" value="G_PROTEIN_RECEP_F1_1"/>
    <property type="match status" value="1"/>
</dbReference>
<evidence type="ECO:0000259" key="11">
    <source>
        <dbReference type="PROSITE" id="PS50262"/>
    </source>
</evidence>
<evidence type="ECO:0000256" key="2">
    <source>
        <dbReference type="ARBA" id="ARBA00022692"/>
    </source>
</evidence>
<keyword evidence="2 8" id="KW-0812">Transmembrane</keyword>
<dbReference type="InterPro" id="IPR017452">
    <property type="entry name" value="GPCR_Rhodpsn_7TM"/>
</dbReference>
<dbReference type="InterPro" id="IPR050119">
    <property type="entry name" value="CCR1-9-like"/>
</dbReference>
<keyword evidence="5 10" id="KW-0472">Membrane</keyword>
<evidence type="ECO:0000256" key="10">
    <source>
        <dbReference type="SAM" id="Phobius"/>
    </source>
</evidence>
<feature type="transmembrane region" description="Helical" evidence="10">
    <location>
        <begin position="140"/>
        <end position="160"/>
    </location>
</feature>
<feature type="transmembrane region" description="Helical" evidence="10">
    <location>
        <begin position="181"/>
        <end position="203"/>
    </location>
</feature>
<feature type="transmembrane region" description="Helical" evidence="10">
    <location>
        <begin position="61"/>
        <end position="88"/>
    </location>
</feature>
<feature type="region of interest" description="Disordered" evidence="9">
    <location>
        <begin position="399"/>
        <end position="431"/>
    </location>
</feature>
<keyword evidence="3 10" id="KW-1133">Transmembrane helix</keyword>
<reference evidence="12 13" key="1">
    <citation type="submission" date="2019-07" db="EMBL/GenBank/DDBJ databases">
        <title>Chromosome genome assembly for large yellow croaker.</title>
        <authorList>
            <person name="Xiao S."/>
        </authorList>
    </citation>
    <scope>NUCLEOTIDE SEQUENCE [LARGE SCALE GENOMIC DNA]</scope>
    <source>
        <strain evidence="12">JMULYC20181020</strain>
        <tissue evidence="12">Muscle</tissue>
    </source>
</reference>
<name>A0A6G0HXG1_LARCR</name>
<dbReference type="PRINTS" id="PR00237">
    <property type="entry name" value="GPCRRHODOPSN"/>
</dbReference>
<keyword evidence="13" id="KW-1185">Reference proteome</keyword>
<evidence type="ECO:0000313" key="13">
    <source>
        <dbReference type="Proteomes" id="UP000424527"/>
    </source>
</evidence>
<dbReference type="PANTHER" id="PTHR10489:SF735">
    <property type="entry name" value="C-C CHEMOKINE RECEPTOR TYPE 10"/>
    <property type="match status" value="1"/>
</dbReference>
<dbReference type="PANTHER" id="PTHR10489">
    <property type="entry name" value="CELL ADHESION MOLECULE"/>
    <property type="match status" value="1"/>
</dbReference>